<organism evidence="1 2">
    <name type="scientific">Aequorivita iocasae</name>
    <dbReference type="NCBI Taxonomy" id="2803865"/>
    <lineage>
        <taxon>Bacteria</taxon>
        <taxon>Pseudomonadati</taxon>
        <taxon>Bacteroidota</taxon>
        <taxon>Flavobacteriia</taxon>
        <taxon>Flavobacteriales</taxon>
        <taxon>Flavobacteriaceae</taxon>
        <taxon>Aequorivita</taxon>
    </lineage>
</organism>
<dbReference type="Proteomes" id="UP000629420">
    <property type="component" value="Chromosome"/>
</dbReference>
<proteinExistence type="predicted"/>
<protein>
    <recommendedName>
        <fullName evidence="3">XRE family transcriptional regulator</fullName>
    </recommendedName>
</protein>
<keyword evidence="2" id="KW-1185">Reference proteome</keyword>
<reference evidence="1 2" key="1">
    <citation type="submission" date="2021-01" db="EMBL/GenBank/DDBJ databases">
        <title>Aequorivita sp. strain KX20305, a bacterium isolated from the sediment collected at a cold seep field in South China Sea.</title>
        <authorList>
            <person name="Zhang H."/>
            <person name="Li C."/>
        </authorList>
    </citation>
    <scope>NUCLEOTIDE SEQUENCE [LARGE SCALE GENOMIC DNA]</scope>
    <source>
        <strain evidence="1 2">KX20305</strain>
    </source>
</reference>
<gene>
    <name evidence="1" type="ORF">JK629_07600</name>
</gene>
<sequence>MSAKKSNKTKKPKRVYLADKYVCNYISEELFNSEVSKRELGRLHGIHQHVVGKIIQENGYKIPFSTISTICFNRGLKLSNFLRAVEKKYGQKLDDSYFEIQTK</sequence>
<dbReference type="EMBL" id="CP068439">
    <property type="protein sequence ID" value="QQX78111.1"/>
    <property type="molecule type" value="Genomic_DNA"/>
</dbReference>
<name>A0ABX7DVB3_9FLAO</name>
<evidence type="ECO:0000313" key="2">
    <source>
        <dbReference type="Proteomes" id="UP000629420"/>
    </source>
</evidence>
<accession>A0ABX7DVB3</accession>
<evidence type="ECO:0000313" key="1">
    <source>
        <dbReference type="EMBL" id="QQX78111.1"/>
    </source>
</evidence>
<evidence type="ECO:0008006" key="3">
    <source>
        <dbReference type="Google" id="ProtNLM"/>
    </source>
</evidence>
<dbReference type="RefSeq" id="WP_202337929.1">
    <property type="nucleotide sequence ID" value="NZ_CP068439.1"/>
</dbReference>